<keyword evidence="1" id="KW-0812">Transmembrane</keyword>
<keyword evidence="1" id="KW-0472">Membrane</keyword>
<feature type="transmembrane region" description="Helical" evidence="1">
    <location>
        <begin position="45"/>
        <end position="62"/>
    </location>
</feature>
<dbReference type="Proteomes" id="UP000029264">
    <property type="component" value="Unassembled WGS sequence"/>
</dbReference>
<keyword evidence="3" id="KW-1185">Reference proteome</keyword>
<evidence type="ECO:0000313" key="3">
    <source>
        <dbReference type="Proteomes" id="UP000029264"/>
    </source>
</evidence>
<evidence type="ECO:0000256" key="1">
    <source>
        <dbReference type="SAM" id="Phobius"/>
    </source>
</evidence>
<feature type="transmembrane region" description="Helical" evidence="1">
    <location>
        <begin position="180"/>
        <end position="199"/>
    </location>
</feature>
<dbReference type="Pfam" id="PF24838">
    <property type="entry name" value="8xMP"/>
    <property type="match status" value="1"/>
</dbReference>
<sequence length="222" mass="26099">MTDKDKYDEKFSGKIKSESETIRSEAYKFAIDTRKFEIDLYWKRATYFWAFIAVTFAGYGLLKRSPSTDDHFLEFFLTCFGFILSLAWFFANRGSKQWQENWEHHVDHLEDTVTGPLYKTVLRRVYPRTILQWIDFIFTGPSKHSVSKINQLISLYITCMWGVLVYNSQESWRVCNWPGVEISIFVFTFLAVVGIIFGARTYSGEHGHHLHERESNIVDKDS</sequence>
<dbReference type="EMBL" id="JPEO01000001">
    <property type="protein sequence ID" value="KFZ39141.1"/>
    <property type="molecule type" value="Genomic_DNA"/>
</dbReference>
<proteinExistence type="predicted"/>
<comment type="caution">
    <text evidence="2">The sequence shown here is derived from an EMBL/GenBank/DDBJ whole genome shotgun (WGS) entry which is preliminary data.</text>
</comment>
<dbReference type="InterPro" id="IPR056918">
    <property type="entry name" value="8xMP"/>
</dbReference>
<dbReference type="OrthoDB" id="9153185at2"/>
<dbReference type="AlphaFoldDB" id="A0A094K361"/>
<protein>
    <submittedName>
        <fullName evidence="2">Uncharacterized protein</fullName>
    </submittedName>
</protein>
<gene>
    <name evidence="2" type="ORF">HR45_01715</name>
</gene>
<name>A0A094K361_9GAMM</name>
<dbReference type="eggNOG" id="ENOG5032R2K">
    <property type="taxonomic scope" value="Bacteria"/>
</dbReference>
<reference evidence="2 3" key="1">
    <citation type="submission" date="2014-06" db="EMBL/GenBank/DDBJ databases">
        <title>Shewanella sp. YQH10.</title>
        <authorList>
            <person name="Liu Y."/>
            <person name="Zeng R."/>
        </authorList>
    </citation>
    <scope>NUCLEOTIDE SEQUENCE [LARGE SCALE GENOMIC DNA]</scope>
    <source>
        <strain evidence="2 3">YQH10</strain>
    </source>
</reference>
<accession>A0A094K361</accession>
<organism evidence="2 3">
    <name type="scientific">Shewanella mangrovi</name>
    <dbReference type="NCBI Taxonomy" id="1515746"/>
    <lineage>
        <taxon>Bacteria</taxon>
        <taxon>Pseudomonadati</taxon>
        <taxon>Pseudomonadota</taxon>
        <taxon>Gammaproteobacteria</taxon>
        <taxon>Alteromonadales</taxon>
        <taxon>Shewanellaceae</taxon>
        <taxon>Shewanella</taxon>
    </lineage>
</organism>
<feature type="transmembrane region" description="Helical" evidence="1">
    <location>
        <begin position="74"/>
        <end position="91"/>
    </location>
</feature>
<evidence type="ECO:0000313" key="2">
    <source>
        <dbReference type="EMBL" id="KFZ39141.1"/>
    </source>
</evidence>
<keyword evidence="1" id="KW-1133">Transmembrane helix</keyword>
<dbReference type="RefSeq" id="WP_037439039.1">
    <property type="nucleotide sequence ID" value="NZ_JPEO01000001.1"/>
</dbReference>